<reference evidence="14" key="1">
    <citation type="submission" date="2020-08" db="EMBL/GenBank/DDBJ databases">
        <title>Genome public.</title>
        <authorList>
            <person name="Liu C."/>
            <person name="Sun Q."/>
        </authorList>
    </citation>
    <scope>NUCLEOTIDE SEQUENCE</scope>
    <source>
        <strain evidence="14">NSJ-24</strain>
    </source>
</reference>
<feature type="transmembrane region" description="Helical" evidence="13">
    <location>
        <begin position="275"/>
        <end position="298"/>
    </location>
</feature>
<accession>A0A926E9N4</accession>
<evidence type="ECO:0000313" key="15">
    <source>
        <dbReference type="Proteomes" id="UP000610862"/>
    </source>
</evidence>
<feature type="transmembrane region" description="Helical" evidence="13">
    <location>
        <begin position="140"/>
        <end position="165"/>
    </location>
</feature>
<keyword evidence="9 13" id="KW-1133">Transmembrane helix</keyword>
<dbReference type="EMBL" id="JACRTA010000002">
    <property type="protein sequence ID" value="MBC8568324.1"/>
    <property type="molecule type" value="Genomic_DNA"/>
</dbReference>
<gene>
    <name evidence="14" type="ORF">H8692_06035</name>
</gene>
<sequence length="489" mass="53321">MYTPNLNYKAIVKILGIIILILGISMVIPWIYSEQTGDISASHAFRICSPCSIIFGTLTAVLIKSHKIKFRAREGYIVVAACWILASLIGAFPYYLSGFTDNYVDAFFEATSGFTTTGCTAVSGKLLSGGMLLWKAISNWVGGMGILLFVISILPALGINGQIIAKAETPGPVLRKMTVRMSDSAKILYITYISLTLIEITLLMLSGKMPFFDAVINSMGSISTGGVMVHPTGIAYYSSLYVEIVISSFCVLSSLNFVLYHYLITGKFSFFFKDIELRAFMIIMAVSTVLCTLSLMYVNGSSPGSALRDSFFQVVSMGTTAGYTRSPYMTWPSMCQLVLMILMFIGGCASSTSGSIKVVRVIIMLKLIWRGCIKRIHPRSVVAVKIGKRPVSAPVVSSISAFICTYMVIFLVSSFILSFQGLDLESTITSALAMLSNTGSAFGETASLGNFSAFHPVLKVYLSGLMIIGRLELFTIIILFSKTFWGRDR</sequence>
<keyword evidence="4" id="KW-1003">Cell membrane</keyword>
<keyword evidence="7 13" id="KW-0812">Transmembrane</keyword>
<dbReference type="AlphaFoldDB" id="A0A926E9N4"/>
<evidence type="ECO:0000256" key="6">
    <source>
        <dbReference type="ARBA" id="ARBA00022538"/>
    </source>
</evidence>
<protein>
    <submittedName>
        <fullName evidence="14">TrkH family potassium uptake protein</fullName>
    </submittedName>
</protein>
<dbReference type="InterPro" id="IPR004772">
    <property type="entry name" value="TrkH"/>
</dbReference>
<evidence type="ECO:0000256" key="4">
    <source>
        <dbReference type="ARBA" id="ARBA00022475"/>
    </source>
</evidence>
<feature type="binding site" evidence="12">
    <location>
        <position position="320"/>
    </location>
    <ligand>
        <name>K(+)</name>
        <dbReference type="ChEBI" id="CHEBI:29103"/>
    </ligand>
</feature>
<evidence type="ECO:0000313" key="14">
    <source>
        <dbReference type="EMBL" id="MBC8568324.1"/>
    </source>
</evidence>
<evidence type="ECO:0000256" key="7">
    <source>
        <dbReference type="ARBA" id="ARBA00022692"/>
    </source>
</evidence>
<evidence type="ECO:0000256" key="5">
    <source>
        <dbReference type="ARBA" id="ARBA00022519"/>
    </source>
</evidence>
<dbReference type="InterPro" id="IPR003445">
    <property type="entry name" value="Cat_transpt"/>
</dbReference>
<organism evidence="14 15">
    <name type="scientific">Lentihominibacter hominis</name>
    <dbReference type="NCBI Taxonomy" id="2763645"/>
    <lineage>
        <taxon>Bacteria</taxon>
        <taxon>Bacillati</taxon>
        <taxon>Bacillota</taxon>
        <taxon>Clostridia</taxon>
        <taxon>Peptostreptococcales</taxon>
        <taxon>Anaerovoracaceae</taxon>
        <taxon>Lentihominibacter</taxon>
    </lineage>
</organism>
<dbReference type="Proteomes" id="UP000610862">
    <property type="component" value="Unassembled WGS sequence"/>
</dbReference>
<evidence type="ECO:0000256" key="8">
    <source>
        <dbReference type="ARBA" id="ARBA00022958"/>
    </source>
</evidence>
<keyword evidence="3" id="KW-0813">Transport</keyword>
<keyword evidence="11 13" id="KW-0472">Membrane</keyword>
<evidence type="ECO:0000256" key="10">
    <source>
        <dbReference type="ARBA" id="ARBA00023065"/>
    </source>
</evidence>
<name>A0A926E9N4_9FIRM</name>
<evidence type="ECO:0000256" key="13">
    <source>
        <dbReference type="SAM" id="Phobius"/>
    </source>
</evidence>
<evidence type="ECO:0000256" key="11">
    <source>
        <dbReference type="ARBA" id="ARBA00023136"/>
    </source>
</evidence>
<feature type="binding site" evidence="12">
    <location>
        <position position="225"/>
    </location>
    <ligand>
        <name>K(+)</name>
        <dbReference type="ChEBI" id="CHEBI:29103"/>
    </ligand>
</feature>
<feature type="binding site" evidence="12">
    <location>
        <position position="117"/>
    </location>
    <ligand>
        <name>K(+)</name>
        <dbReference type="ChEBI" id="CHEBI:29103"/>
    </ligand>
</feature>
<dbReference type="Pfam" id="PF02386">
    <property type="entry name" value="TrkH"/>
    <property type="match status" value="1"/>
</dbReference>
<feature type="binding site" evidence="12">
    <location>
        <position position="321"/>
    </location>
    <ligand>
        <name>K(+)</name>
        <dbReference type="ChEBI" id="CHEBI:29103"/>
    </ligand>
</feature>
<keyword evidence="10" id="KW-0406">Ion transport</keyword>
<evidence type="ECO:0000256" key="12">
    <source>
        <dbReference type="PIRSR" id="PIRSR006247-1"/>
    </source>
</evidence>
<proteinExistence type="inferred from homology"/>
<feature type="transmembrane region" description="Helical" evidence="13">
    <location>
        <begin position="75"/>
        <end position="96"/>
    </location>
</feature>
<feature type="transmembrane region" description="Helical" evidence="13">
    <location>
        <begin position="395"/>
        <end position="417"/>
    </location>
</feature>
<dbReference type="PIRSF" id="PIRSF006247">
    <property type="entry name" value="TrkH"/>
    <property type="match status" value="1"/>
</dbReference>
<feature type="transmembrane region" description="Helical" evidence="13">
    <location>
        <begin position="44"/>
        <end position="63"/>
    </location>
</feature>
<comment type="caution">
    <text evidence="14">The sequence shown here is derived from an EMBL/GenBank/DDBJ whole genome shotgun (WGS) entry which is preliminary data.</text>
</comment>
<keyword evidence="15" id="KW-1185">Reference proteome</keyword>
<evidence type="ECO:0000256" key="2">
    <source>
        <dbReference type="ARBA" id="ARBA00009137"/>
    </source>
</evidence>
<feature type="binding site" evidence="12">
    <location>
        <position position="437"/>
    </location>
    <ligand>
        <name>K(+)</name>
        <dbReference type="ChEBI" id="CHEBI:29103"/>
    </ligand>
</feature>
<dbReference type="GO" id="GO:0005886">
    <property type="term" value="C:plasma membrane"/>
    <property type="evidence" value="ECO:0007669"/>
    <property type="project" value="UniProtKB-SubCell"/>
</dbReference>
<evidence type="ECO:0000256" key="9">
    <source>
        <dbReference type="ARBA" id="ARBA00022989"/>
    </source>
</evidence>
<feature type="transmembrane region" description="Helical" evidence="13">
    <location>
        <begin position="240"/>
        <end position="263"/>
    </location>
</feature>
<evidence type="ECO:0000256" key="3">
    <source>
        <dbReference type="ARBA" id="ARBA00022448"/>
    </source>
</evidence>
<dbReference type="GO" id="GO:0046872">
    <property type="term" value="F:metal ion binding"/>
    <property type="evidence" value="ECO:0007669"/>
    <property type="project" value="UniProtKB-KW"/>
</dbReference>
<keyword evidence="6" id="KW-0633">Potassium transport</keyword>
<evidence type="ECO:0000256" key="1">
    <source>
        <dbReference type="ARBA" id="ARBA00004429"/>
    </source>
</evidence>
<keyword evidence="12" id="KW-0479">Metal-binding</keyword>
<feature type="transmembrane region" description="Helical" evidence="13">
    <location>
        <begin position="337"/>
        <end position="369"/>
    </location>
</feature>
<keyword evidence="5" id="KW-0997">Cell inner membrane</keyword>
<dbReference type="PANTHER" id="PTHR32024:SF2">
    <property type="entry name" value="TRK SYSTEM POTASSIUM UPTAKE PROTEIN TRKG-RELATED"/>
    <property type="match status" value="1"/>
</dbReference>
<feature type="transmembrane region" description="Helical" evidence="13">
    <location>
        <begin position="460"/>
        <end position="480"/>
    </location>
</feature>
<comment type="subcellular location">
    <subcellularLocation>
        <location evidence="1">Cell inner membrane</location>
        <topology evidence="1">Multi-pass membrane protein</topology>
    </subcellularLocation>
</comment>
<feature type="transmembrane region" description="Helical" evidence="13">
    <location>
        <begin position="186"/>
        <end position="205"/>
    </location>
</feature>
<keyword evidence="8 12" id="KW-0630">Potassium</keyword>
<dbReference type="RefSeq" id="WP_177269196.1">
    <property type="nucleotide sequence ID" value="NZ_JACRTA010000002.1"/>
</dbReference>
<dbReference type="PANTHER" id="PTHR32024">
    <property type="entry name" value="TRK SYSTEM POTASSIUM UPTAKE PROTEIN TRKG-RELATED"/>
    <property type="match status" value="1"/>
</dbReference>
<comment type="similarity">
    <text evidence="2">Belongs to the TrkH potassium transport family.</text>
</comment>
<feature type="binding site" evidence="12">
    <location>
        <position position="116"/>
    </location>
    <ligand>
        <name>K(+)</name>
        <dbReference type="ChEBI" id="CHEBI:29103"/>
    </ligand>
</feature>
<feature type="transmembrane region" description="Helical" evidence="13">
    <location>
        <begin position="12"/>
        <end position="32"/>
    </location>
</feature>
<dbReference type="GO" id="GO:0015379">
    <property type="term" value="F:potassium:chloride symporter activity"/>
    <property type="evidence" value="ECO:0007669"/>
    <property type="project" value="InterPro"/>
</dbReference>